<organism evidence="11">
    <name type="scientific">hydrocarbon metagenome</name>
    <dbReference type="NCBI Taxonomy" id="938273"/>
    <lineage>
        <taxon>unclassified sequences</taxon>
        <taxon>metagenomes</taxon>
        <taxon>ecological metagenomes</taxon>
    </lineage>
</organism>
<comment type="caution">
    <text evidence="11">The sequence shown here is derived from an EMBL/GenBank/DDBJ whole genome shotgun (WGS) entry which is preliminary data.</text>
</comment>
<dbReference type="CDD" id="cd05800">
    <property type="entry name" value="PGM_like2"/>
    <property type="match status" value="1"/>
</dbReference>
<dbReference type="Gene3D" id="3.40.120.10">
    <property type="entry name" value="Alpha-D-Glucose-1,6-Bisphosphate, subunit A, domain 3"/>
    <property type="match status" value="3"/>
</dbReference>
<feature type="domain" description="Alpha-D-phosphohexomutase C-terminal" evidence="7">
    <location>
        <begin position="404"/>
        <end position="468"/>
    </location>
</feature>
<dbReference type="SUPFAM" id="SSF55957">
    <property type="entry name" value="Phosphoglucomutase, C-terminal domain"/>
    <property type="match status" value="1"/>
</dbReference>
<feature type="domain" description="Alpha-D-phosphohexomutase alpha/beta/alpha" evidence="10">
    <location>
        <begin position="271"/>
        <end position="381"/>
    </location>
</feature>
<accession>A0A0W8E141</accession>
<dbReference type="Pfam" id="PF02880">
    <property type="entry name" value="PGM_PMM_III"/>
    <property type="match status" value="1"/>
</dbReference>
<feature type="domain" description="Alpha-D-phosphohexomutase alpha/beta/alpha" evidence="9">
    <location>
        <begin position="165"/>
        <end position="265"/>
    </location>
</feature>
<protein>
    <submittedName>
        <fullName evidence="11">Phosphoglucosamine mutase</fullName>
        <ecNumber evidence="11">5.4.2.10</ecNumber>
    </submittedName>
</protein>
<evidence type="ECO:0000256" key="2">
    <source>
        <dbReference type="ARBA" id="ARBA00010231"/>
    </source>
</evidence>
<evidence type="ECO:0000256" key="6">
    <source>
        <dbReference type="ARBA" id="ARBA00023235"/>
    </source>
</evidence>
<keyword evidence="3" id="KW-0597">Phosphoprotein</keyword>
<dbReference type="Pfam" id="PF02879">
    <property type="entry name" value="PGM_PMM_II"/>
    <property type="match status" value="1"/>
</dbReference>
<evidence type="ECO:0000259" key="9">
    <source>
        <dbReference type="Pfam" id="PF02879"/>
    </source>
</evidence>
<dbReference type="GO" id="GO:0008966">
    <property type="term" value="F:phosphoglucosamine mutase activity"/>
    <property type="evidence" value="ECO:0007669"/>
    <property type="project" value="UniProtKB-EC"/>
</dbReference>
<gene>
    <name evidence="11" type="ORF">ASZ90_020293</name>
</gene>
<dbReference type="Pfam" id="PF02878">
    <property type="entry name" value="PGM_PMM_I"/>
    <property type="match status" value="1"/>
</dbReference>
<dbReference type="InterPro" id="IPR005845">
    <property type="entry name" value="A-D-PHexomutase_a/b/a-II"/>
</dbReference>
<evidence type="ECO:0000259" key="8">
    <source>
        <dbReference type="Pfam" id="PF02878"/>
    </source>
</evidence>
<dbReference type="EMBL" id="LNQE01001924">
    <property type="protein sequence ID" value="KUG02340.1"/>
    <property type="molecule type" value="Genomic_DNA"/>
</dbReference>
<dbReference type="GO" id="GO:0008973">
    <property type="term" value="F:phosphopentomutase activity"/>
    <property type="evidence" value="ECO:0007669"/>
    <property type="project" value="TreeGrafter"/>
</dbReference>
<dbReference type="GO" id="GO:0006166">
    <property type="term" value="P:purine ribonucleoside salvage"/>
    <property type="evidence" value="ECO:0007669"/>
    <property type="project" value="TreeGrafter"/>
</dbReference>
<evidence type="ECO:0000256" key="5">
    <source>
        <dbReference type="ARBA" id="ARBA00022842"/>
    </source>
</evidence>
<sequence>MSHIKFGTDGWRAIIARDFTFANCRVVAQGIAAYINSSNLGKKGLVIGYDNRFMSKEFAEECARVLVGNGIKTFLLKKVSPTPVTAYAVHLRGAGGGLVITASHNPAEYNGIKYIPDYAGPAMPAITDAIEAEINRVLETDKIYELDLSEAAELALFQEIEVDNEYINHILKLVKCEYFKGKKIKVVTNPMYGAGVGYLDRLLGELGCEVRTINNHRDVLFGGTMPEPVSRLLGDLKRAVVSYNADIGLALDGDADRFGIVDNSGRFVSANRLMYLLLDHLLNTRTWRGPVCRSAGTSHMLDRVARGNGLNMIETPVGFKYISEAMREKGCIMGCEESGGMSILGHIPEKDGILASLLAVELMVYTGKNLQELTDEFNQKYGFSCSERIDIKVSSGDQQTIMEKIQAFSPKILGGAKVASINEIDGRKIIMEDGSWTLIRSSGTEPVFRVYVEAENEARLNEVKEEVLGILGLDHHI</sequence>
<dbReference type="Pfam" id="PF00408">
    <property type="entry name" value="PGM_PMM_IV"/>
    <property type="match status" value="1"/>
</dbReference>
<feature type="domain" description="Alpha-D-phosphohexomutase alpha/beta/alpha" evidence="8">
    <location>
        <begin position="4"/>
        <end position="137"/>
    </location>
</feature>
<dbReference type="Gene3D" id="3.30.310.50">
    <property type="entry name" value="Alpha-D-phosphohexomutase, C-terminal domain"/>
    <property type="match status" value="1"/>
</dbReference>
<dbReference type="InterPro" id="IPR016066">
    <property type="entry name" value="A-D-PHexomutase_CS"/>
</dbReference>
<comment type="cofactor">
    <cofactor evidence="1">
        <name>Mg(2+)</name>
        <dbReference type="ChEBI" id="CHEBI:18420"/>
    </cofactor>
</comment>
<dbReference type="InterPro" id="IPR005844">
    <property type="entry name" value="A-D-PHexomutase_a/b/a-I"/>
</dbReference>
<evidence type="ECO:0000256" key="3">
    <source>
        <dbReference type="ARBA" id="ARBA00022553"/>
    </source>
</evidence>
<dbReference type="AlphaFoldDB" id="A0A0W8E141"/>
<dbReference type="InterPro" id="IPR005846">
    <property type="entry name" value="A-D-PHexomutase_a/b/a-III"/>
</dbReference>
<dbReference type="InterPro" id="IPR036900">
    <property type="entry name" value="A-D-PHexomutase_C_sf"/>
</dbReference>
<dbReference type="InterPro" id="IPR016055">
    <property type="entry name" value="A-D-PHexomutase_a/b/a-I/II/III"/>
</dbReference>
<reference evidence="11" key="1">
    <citation type="journal article" date="2015" name="Proc. Natl. Acad. Sci. U.S.A.">
        <title>Networks of energetic and metabolic interactions define dynamics in microbial communities.</title>
        <authorList>
            <person name="Embree M."/>
            <person name="Liu J.K."/>
            <person name="Al-Bassam M.M."/>
            <person name="Zengler K."/>
        </authorList>
    </citation>
    <scope>NUCLEOTIDE SEQUENCE</scope>
</reference>
<dbReference type="PANTHER" id="PTHR45745:SF1">
    <property type="entry name" value="PHOSPHOGLUCOMUTASE 2B-RELATED"/>
    <property type="match status" value="1"/>
</dbReference>
<dbReference type="GO" id="GO:0005975">
    <property type="term" value="P:carbohydrate metabolic process"/>
    <property type="evidence" value="ECO:0007669"/>
    <property type="project" value="InterPro"/>
</dbReference>
<proteinExistence type="inferred from homology"/>
<evidence type="ECO:0000313" key="11">
    <source>
        <dbReference type="EMBL" id="KUG02340.1"/>
    </source>
</evidence>
<keyword evidence="6 11" id="KW-0413">Isomerase</keyword>
<evidence type="ECO:0000256" key="4">
    <source>
        <dbReference type="ARBA" id="ARBA00022723"/>
    </source>
</evidence>
<dbReference type="InterPro" id="IPR005841">
    <property type="entry name" value="Alpha-D-phosphohexomutase_SF"/>
</dbReference>
<name>A0A0W8E141_9ZZZZ</name>
<dbReference type="GO" id="GO:0000287">
    <property type="term" value="F:magnesium ion binding"/>
    <property type="evidence" value="ECO:0007669"/>
    <property type="project" value="InterPro"/>
</dbReference>
<dbReference type="EC" id="5.4.2.10" evidence="11"/>
<dbReference type="PRINTS" id="PR00509">
    <property type="entry name" value="PGMPMM"/>
</dbReference>
<keyword evidence="5" id="KW-0460">Magnesium</keyword>
<dbReference type="InterPro" id="IPR005843">
    <property type="entry name" value="A-D-PHexomutase_C"/>
</dbReference>
<dbReference type="PROSITE" id="PS00710">
    <property type="entry name" value="PGM_PMM"/>
    <property type="match status" value="1"/>
</dbReference>
<dbReference type="PANTHER" id="PTHR45745">
    <property type="entry name" value="PHOSPHOMANNOMUTASE 45A"/>
    <property type="match status" value="1"/>
</dbReference>
<comment type="similarity">
    <text evidence="2">Belongs to the phosphohexose mutase family.</text>
</comment>
<evidence type="ECO:0000259" key="7">
    <source>
        <dbReference type="Pfam" id="PF00408"/>
    </source>
</evidence>
<dbReference type="SUPFAM" id="SSF53738">
    <property type="entry name" value="Phosphoglucomutase, first 3 domains"/>
    <property type="match status" value="2"/>
</dbReference>
<evidence type="ECO:0000256" key="1">
    <source>
        <dbReference type="ARBA" id="ARBA00001946"/>
    </source>
</evidence>
<evidence type="ECO:0000259" key="10">
    <source>
        <dbReference type="Pfam" id="PF02880"/>
    </source>
</evidence>
<keyword evidence="4" id="KW-0479">Metal-binding</keyword>